<dbReference type="InterPro" id="IPR016439">
    <property type="entry name" value="Lag1/Lac1-like"/>
</dbReference>
<evidence type="ECO:0000256" key="2">
    <source>
        <dbReference type="ARBA" id="ARBA00009808"/>
    </source>
</evidence>
<feature type="domain" description="TLC" evidence="9">
    <location>
        <begin position="138"/>
        <end position="381"/>
    </location>
</feature>
<dbReference type="GO" id="GO:0016020">
    <property type="term" value="C:membrane"/>
    <property type="evidence" value="ECO:0007669"/>
    <property type="project" value="UniProtKB-SubCell"/>
</dbReference>
<dbReference type="SMART" id="SM00724">
    <property type="entry name" value="TLC"/>
    <property type="match status" value="1"/>
</dbReference>
<dbReference type="Proteomes" id="UP000624244">
    <property type="component" value="Unassembled WGS sequence"/>
</dbReference>
<keyword evidence="3 6" id="KW-0812">Transmembrane</keyword>
<name>A0A8H6DTX0_COCSA</name>
<feature type="transmembrane region" description="Helical" evidence="8">
    <location>
        <begin position="271"/>
        <end position="295"/>
    </location>
</feature>
<evidence type="ECO:0000256" key="1">
    <source>
        <dbReference type="ARBA" id="ARBA00004141"/>
    </source>
</evidence>
<dbReference type="PANTHER" id="PTHR12560:SF0">
    <property type="entry name" value="LD18904P"/>
    <property type="match status" value="1"/>
</dbReference>
<dbReference type="PIRSF" id="PIRSF005225">
    <property type="entry name" value="LAG1_LAC1"/>
    <property type="match status" value="1"/>
</dbReference>
<dbReference type="PROSITE" id="PS50922">
    <property type="entry name" value="TLC"/>
    <property type="match status" value="1"/>
</dbReference>
<keyword evidence="5 6" id="KW-0472">Membrane</keyword>
<comment type="similarity">
    <text evidence="2">Belongs to the sphingosine N-acyltransferase family.</text>
</comment>
<dbReference type="InterPro" id="IPR006634">
    <property type="entry name" value="TLC-dom"/>
</dbReference>
<feature type="transmembrane region" description="Helical" evidence="8">
    <location>
        <begin position="144"/>
        <end position="168"/>
    </location>
</feature>
<evidence type="ECO:0000259" key="9">
    <source>
        <dbReference type="PROSITE" id="PS50922"/>
    </source>
</evidence>
<dbReference type="GO" id="GO:0046513">
    <property type="term" value="P:ceramide biosynthetic process"/>
    <property type="evidence" value="ECO:0007669"/>
    <property type="project" value="InterPro"/>
</dbReference>
<evidence type="ECO:0000256" key="8">
    <source>
        <dbReference type="SAM" id="Phobius"/>
    </source>
</evidence>
<proteinExistence type="inferred from homology"/>
<accession>A0A8H6DTX0</accession>
<comment type="subcellular location">
    <subcellularLocation>
        <location evidence="1">Membrane</location>
        <topology evidence="1">Multi-pass membrane protein</topology>
    </subcellularLocation>
</comment>
<evidence type="ECO:0000256" key="5">
    <source>
        <dbReference type="ARBA" id="ARBA00023136"/>
    </source>
</evidence>
<feature type="transmembrane region" description="Helical" evidence="8">
    <location>
        <begin position="353"/>
        <end position="373"/>
    </location>
</feature>
<dbReference type="AlphaFoldDB" id="A0A8H6DTX0"/>
<protein>
    <recommendedName>
        <fullName evidence="9">TLC domain-containing protein</fullName>
    </recommendedName>
</protein>
<gene>
    <name evidence="10" type="ORF">GGP41_008920</name>
</gene>
<evidence type="ECO:0000256" key="3">
    <source>
        <dbReference type="ARBA" id="ARBA00022692"/>
    </source>
</evidence>
<feature type="transmembrane region" description="Helical" evidence="8">
    <location>
        <begin position="54"/>
        <end position="75"/>
    </location>
</feature>
<evidence type="ECO:0000256" key="7">
    <source>
        <dbReference type="SAM" id="MobiDB-lite"/>
    </source>
</evidence>
<reference evidence="10" key="1">
    <citation type="submission" date="2019-11" db="EMBL/GenBank/DDBJ databases">
        <title>Bipolaris sorokiniana Genome sequencing.</title>
        <authorList>
            <person name="Wang H."/>
        </authorList>
    </citation>
    <scope>NUCLEOTIDE SEQUENCE</scope>
</reference>
<evidence type="ECO:0000256" key="4">
    <source>
        <dbReference type="ARBA" id="ARBA00022989"/>
    </source>
</evidence>
<organism evidence="10 11">
    <name type="scientific">Cochliobolus sativus</name>
    <name type="common">Common root rot and spot blotch fungus</name>
    <name type="synonym">Bipolaris sorokiniana</name>
    <dbReference type="NCBI Taxonomy" id="45130"/>
    <lineage>
        <taxon>Eukaryota</taxon>
        <taxon>Fungi</taxon>
        <taxon>Dikarya</taxon>
        <taxon>Ascomycota</taxon>
        <taxon>Pezizomycotina</taxon>
        <taxon>Dothideomycetes</taxon>
        <taxon>Pleosporomycetidae</taxon>
        <taxon>Pleosporales</taxon>
        <taxon>Pleosporineae</taxon>
        <taxon>Pleosporaceae</taxon>
        <taxon>Bipolaris</taxon>
    </lineage>
</organism>
<feature type="transmembrane region" description="Helical" evidence="8">
    <location>
        <begin position="103"/>
        <end position="123"/>
    </location>
</feature>
<feature type="region of interest" description="Disordered" evidence="7">
    <location>
        <begin position="384"/>
        <end position="403"/>
    </location>
</feature>
<dbReference type="PANTHER" id="PTHR12560">
    <property type="entry name" value="LONGEVITY ASSURANCE FACTOR 1 LAG1"/>
    <property type="match status" value="1"/>
</dbReference>
<evidence type="ECO:0000313" key="11">
    <source>
        <dbReference type="Proteomes" id="UP000624244"/>
    </source>
</evidence>
<evidence type="ECO:0000256" key="6">
    <source>
        <dbReference type="PROSITE-ProRule" id="PRU00205"/>
    </source>
</evidence>
<comment type="caution">
    <text evidence="10">The sequence shown here is derived from an EMBL/GenBank/DDBJ whole genome shotgun (WGS) entry which is preliminary data.</text>
</comment>
<keyword evidence="4 8" id="KW-1133">Transmembrane helix</keyword>
<feature type="transmembrane region" description="Helical" evidence="8">
    <location>
        <begin position="188"/>
        <end position="206"/>
    </location>
</feature>
<dbReference type="Pfam" id="PF03798">
    <property type="entry name" value="TRAM_LAG1_CLN8"/>
    <property type="match status" value="1"/>
</dbReference>
<dbReference type="GO" id="GO:0050291">
    <property type="term" value="F:sphingosine N-acyltransferase activity"/>
    <property type="evidence" value="ECO:0007669"/>
    <property type="project" value="InterPro"/>
</dbReference>
<evidence type="ECO:0000313" key="10">
    <source>
        <dbReference type="EMBL" id="KAF5847683.1"/>
    </source>
</evidence>
<feature type="transmembrane region" description="Helical" evidence="8">
    <location>
        <begin position="240"/>
        <end position="259"/>
    </location>
</feature>
<dbReference type="EMBL" id="WNKQ01000012">
    <property type="protein sequence ID" value="KAF5847683.1"/>
    <property type="molecule type" value="Genomic_DNA"/>
</dbReference>
<feature type="compositionally biased region" description="Acidic residues" evidence="7">
    <location>
        <begin position="389"/>
        <end position="401"/>
    </location>
</feature>
<sequence>MGPTIDRTPLVKTQGGRVLNCTLHDSLVTGSEKLWSCRCTLMTKKEFSLTESTTGLCFALPLISVLIYACCPLVHNATREFYKLPYYNVVGGTYTQGWGDLRFVLLGSVLFTVLRAVTMRYLLKPLARLGGVEMKNIARFAEQGWLMIHHSSFWITGMYINYNSAYWMNLYELWTNFPTREMTSLMKSYYLLQLAFWLQQILVINFEKRRKDYFQMLTHHLITSVLLATSYTYYQTKVGNVILCLVDVVDALFAAAKLLKYLGFQTACDVAFGIFIVSWIAERHVLYIMVCWSTYTHLTTVMPYGCYDSISGSLLPDSIRTPRNGVDKIFREILQSLRDPGGPICFNSSIRSVFLGLLGGLQLLMLVWLWMILKVAKMVLEGQGADDTRSDDEESTSDELDEKYGHNLAQCSTVSGSLVFPSSNESIGTVRSRDLVKVNA</sequence>